<dbReference type="EMBL" id="CM000881">
    <property type="protein sequence ID" value="KQK06618.1"/>
    <property type="molecule type" value="Genomic_DNA"/>
</dbReference>
<protein>
    <submittedName>
        <fullName evidence="2 3">Uncharacterized protein</fullName>
    </submittedName>
</protein>
<dbReference type="EnsemblPlants" id="KQK06618">
    <property type="protein sequence ID" value="KQK06618"/>
    <property type="gene ID" value="BRADI_2g27326v3"/>
</dbReference>
<name>A0A0Q3QZP5_BRADI</name>
<reference evidence="2" key="2">
    <citation type="submission" date="2017-06" db="EMBL/GenBank/DDBJ databases">
        <title>WGS assembly of Brachypodium distachyon.</title>
        <authorList>
            <consortium name="The International Brachypodium Initiative"/>
            <person name="Lucas S."/>
            <person name="Harmon-Smith M."/>
            <person name="Lail K."/>
            <person name="Tice H."/>
            <person name="Grimwood J."/>
            <person name="Bruce D."/>
            <person name="Barry K."/>
            <person name="Shu S."/>
            <person name="Lindquist E."/>
            <person name="Wang M."/>
            <person name="Pitluck S."/>
            <person name="Vogel J.P."/>
            <person name="Garvin D.F."/>
            <person name="Mockler T.C."/>
            <person name="Schmutz J."/>
            <person name="Rokhsar D."/>
            <person name="Bevan M.W."/>
        </authorList>
    </citation>
    <scope>NUCLEOTIDE SEQUENCE</scope>
    <source>
        <strain evidence="2">Bd21</strain>
    </source>
</reference>
<proteinExistence type="predicted"/>
<keyword evidence="1" id="KW-1133">Transmembrane helix</keyword>
<feature type="transmembrane region" description="Helical" evidence="1">
    <location>
        <begin position="16"/>
        <end position="35"/>
    </location>
</feature>
<evidence type="ECO:0000256" key="1">
    <source>
        <dbReference type="SAM" id="Phobius"/>
    </source>
</evidence>
<reference evidence="3" key="3">
    <citation type="submission" date="2018-08" db="UniProtKB">
        <authorList>
            <consortium name="EnsemblPlants"/>
        </authorList>
    </citation>
    <scope>IDENTIFICATION</scope>
    <source>
        <strain evidence="3">cv. Bd21</strain>
    </source>
</reference>
<evidence type="ECO:0000313" key="3">
    <source>
        <dbReference type="EnsemblPlants" id="KQK06618"/>
    </source>
</evidence>
<dbReference type="InParanoid" id="A0A0Q3QZP5"/>
<gene>
    <name evidence="2" type="ORF">BRADI_2g27326v3</name>
</gene>
<organism evidence="2">
    <name type="scientific">Brachypodium distachyon</name>
    <name type="common">Purple false brome</name>
    <name type="synonym">Trachynia distachya</name>
    <dbReference type="NCBI Taxonomy" id="15368"/>
    <lineage>
        <taxon>Eukaryota</taxon>
        <taxon>Viridiplantae</taxon>
        <taxon>Streptophyta</taxon>
        <taxon>Embryophyta</taxon>
        <taxon>Tracheophyta</taxon>
        <taxon>Spermatophyta</taxon>
        <taxon>Magnoliopsida</taxon>
        <taxon>Liliopsida</taxon>
        <taxon>Poales</taxon>
        <taxon>Poaceae</taxon>
        <taxon>BOP clade</taxon>
        <taxon>Pooideae</taxon>
        <taxon>Stipodae</taxon>
        <taxon>Brachypodieae</taxon>
        <taxon>Brachypodium</taxon>
    </lineage>
</organism>
<sequence>MGKLCCGSEPEDEAGFNFMGLLVAAVIALVLMLLCTSPRRRSVTIYPCC</sequence>
<evidence type="ECO:0000313" key="2">
    <source>
        <dbReference type="EMBL" id="KQK06618.1"/>
    </source>
</evidence>
<accession>A0A0Q3QZP5</accession>
<reference evidence="2 3" key="1">
    <citation type="journal article" date="2010" name="Nature">
        <title>Genome sequencing and analysis of the model grass Brachypodium distachyon.</title>
        <authorList>
            <consortium name="International Brachypodium Initiative"/>
        </authorList>
    </citation>
    <scope>NUCLEOTIDE SEQUENCE [LARGE SCALE GENOMIC DNA]</scope>
    <source>
        <strain evidence="2 3">Bd21</strain>
    </source>
</reference>
<keyword evidence="4" id="KW-1185">Reference proteome</keyword>
<dbReference type="AlphaFoldDB" id="A0A0Q3QZP5"/>
<keyword evidence="1" id="KW-0812">Transmembrane</keyword>
<dbReference type="Gramene" id="KQK06618">
    <property type="protein sequence ID" value="KQK06618"/>
    <property type="gene ID" value="BRADI_2g27326v3"/>
</dbReference>
<keyword evidence="1" id="KW-0472">Membrane</keyword>
<dbReference type="Proteomes" id="UP000008810">
    <property type="component" value="Chromosome 2"/>
</dbReference>
<evidence type="ECO:0000313" key="4">
    <source>
        <dbReference type="Proteomes" id="UP000008810"/>
    </source>
</evidence>